<dbReference type="Proteomes" id="UP001054252">
    <property type="component" value="Unassembled WGS sequence"/>
</dbReference>
<keyword evidence="2" id="KW-1185">Reference proteome</keyword>
<accession>A0AAV5LU01</accession>
<sequence length="93" mass="10695">MFYRRVTAAGDHIGDNESLVIKWISVAIIVEDRNQRCQSPVDYLMHRKLSTEMSPRSSILVESEIGVIMPKVLRESEEAEMNFKWLPLTTVDS</sequence>
<dbReference type="EMBL" id="BPVZ01000140">
    <property type="protein sequence ID" value="GKV40233.1"/>
    <property type="molecule type" value="Genomic_DNA"/>
</dbReference>
<gene>
    <name evidence="1" type="ORF">SLEP1_g47901</name>
</gene>
<dbReference type="AlphaFoldDB" id="A0AAV5LU01"/>
<evidence type="ECO:0000313" key="1">
    <source>
        <dbReference type="EMBL" id="GKV40233.1"/>
    </source>
</evidence>
<evidence type="ECO:0000313" key="2">
    <source>
        <dbReference type="Proteomes" id="UP001054252"/>
    </source>
</evidence>
<organism evidence="1 2">
    <name type="scientific">Rubroshorea leprosula</name>
    <dbReference type="NCBI Taxonomy" id="152421"/>
    <lineage>
        <taxon>Eukaryota</taxon>
        <taxon>Viridiplantae</taxon>
        <taxon>Streptophyta</taxon>
        <taxon>Embryophyta</taxon>
        <taxon>Tracheophyta</taxon>
        <taxon>Spermatophyta</taxon>
        <taxon>Magnoliopsida</taxon>
        <taxon>eudicotyledons</taxon>
        <taxon>Gunneridae</taxon>
        <taxon>Pentapetalae</taxon>
        <taxon>rosids</taxon>
        <taxon>malvids</taxon>
        <taxon>Malvales</taxon>
        <taxon>Dipterocarpaceae</taxon>
        <taxon>Rubroshorea</taxon>
    </lineage>
</organism>
<proteinExistence type="predicted"/>
<reference evidence="1 2" key="1">
    <citation type="journal article" date="2021" name="Commun. Biol.">
        <title>The genome of Shorea leprosula (Dipterocarpaceae) highlights the ecological relevance of drought in aseasonal tropical rainforests.</title>
        <authorList>
            <person name="Ng K.K.S."/>
            <person name="Kobayashi M.J."/>
            <person name="Fawcett J.A."/>
            <person name="Hatakeyama M."/>
            <person name="Paape T."/>
            <person name="Ng C.H."/>
            <person name="Ang C.C."/>
            <person name="Tnah L.H."/>
            <person name="Lee C.T."/>
            <person name="Nishiyama T."/>
            <person name="Sese J."/>
            <person name="O'Brien M.J."/>
            <person name="Copetti D."/>
            <person name="Mohd Noor M.I."/>
            <person name="Ong R.C."/>
            <person name="Putra M."/>
            <person name="Sireger I.Z."/>
            <person name="Indrioko S."/>
            <person name="Kosugi Y."/>
            <person name="Izuno A."/>
            <person name="Isagi Y."/>
            <person name="Lee S.L."/>
            <person name="Shimizu K.K."/>
        </authorList>
    </citation>
    <scope>NUCLEOTIDE SEQUENCE [LARGE SCALE GENOMIC DNA]</scope>
    <source>
        <strain evidence="1">214</strain>
    </source>
</reference>
<name>A0AAV5LU01_9ROSI</name>
<comment type="caution">
    <text evidence="1">The sequence shown here is derived from an EMBL/GenBank/DDBJ whole genome shotgun (WGS) entry which is preliminary data.</text>
</comment>
<protein>
    <submittedName>
        <fullName evidence="1">Uncharacterized protein</fullName>
    </submittedName>
</protein>